<name>A0AAV9J975_9PEZI</name>
<proteinExistence type="predicted"/>
<dbReference type="GO" id="GO:0005634">
    <property type="term" value="C:nucleus"/>
    <property type="evidence" value="ECO:0007669"/>
    <property type="project" value="UniProtKB-SubCell"/>
</dbReference>
<evidence type="ECO:0000256" key="2">
    <source>
        <dbReference type="ARBA" id="ARBA00023242"/>
    </source>
</evidence>
<keyword evidence="5" id="KW-1185">Reference proteome</keyword>
<comment type="subcellular location">
    <subcellularLocation>
        <location evidence="1">Nucleus</location>
    </subcellularLocation>
</comment>
<organism evidence="4 5">
    <name type="scientific">Oleoguttula mirabilis</name>
    <dbReference type="NCBI Taxonomy" id="1507867"/>
    <lineage>
        <taxon>Eukaryota</taxon>
        <taxon>Fungi</taxon>
        <taxon>Dikarya</taxon>
        <taxon>Ascomycota</taxon>
        <taxon>Pezizomycotina</taxon>
        <taxon>Dothideomycetes</taxon>
        <taxon>Dothideomycetidae</taxon>
        <taxon>Mycosphaerellales</taxon>
        <taxon>Teratosphaeriaceae</taxon>
        <taxon>Oleoguttula</taxon>
    </lineage>
</organism>
<dbReference type="AlphaFoldDB" id="A0AAV9J975"/>
<dbReference type="Proteomes" id="UP001324427">
    <property type="component" value="Unassembled WGS sequence"/>
</dbReference>
<comment type="caution">
    <text evidence="4">The sequence shown here is derived from an EMBL/GenBank/DDBJ whole genome shotgun (WGS) entry which is preliminary data.</text>
</comment>
<dbReference type="PANTHER" id="PTHR31001:SF90">
    <property type="entry name" value="CENTROMERE DNA-BINDING PROTEIN COMPLEX CBF3 SUBUNIT B"/>
    <property type="match status" value="1"/>
</dbReference>
<evidence type="ECO:0000313" key="4">
    <source>
        <dbReference type="EMBL" id="KAK4541432.1"/>
    </source>
</evidence>
<dbReference type="EMBL" id="JAVFHQ010000053">
    <property type="protein sequence ID" value="KAK4541432.1"/>
    <property type="molecule type" value="Genomic_DNA"/>
</dbReference>
<evidence type="ECO:0000313" key="5">
    <source>
        <dbReference type="Proteomes" id="UP001324427"/>
    </source>
</evidence>
<protein>
    <submittedName>
        <fullName evidence="4">Uncharacterized protein</fullName>
    </submittedName>
</protein>
<dbReference type="InterPro" id="IPR050613">
    <property type="entry name" value="Sec_Metabolite_Reg"/>
</dbReference>
<keyword evidence="2" id="KW-0539">Nucleus</keyword>
<evidence type="ECO:0000256" key="3">
    <source>
        <dbReference type="SAM" id="MobiDB-lite"/>
    </source>
</evidence>
<reference evidence="4 5" key="1">
    <citation type="submission" date="2021-11" db="EMBL/GenBank/DDBJ databases">
        <title>Black yeast isolated from Biological Soil Crust.</title>
        <authorList>
            <person name="Kurbessoian T."/>
        </authorList>
    </citation>
    <scope>NUCLEOTIDE SEQUENCE [LARGE SCALE GENOMIC DNA]</scope>
    <source>
        <strain evidence="4 5">CCFEE 5522</strain>
    </source>
</reference>
<feature type="region of interest" description="Disordered" evidence="3">
    <location>
        <begin position="1"/>
        <end position="25"/>
    </location>
</feature>
<sequence>MQVKRPRNVTDVDLETQSADFSRPESEATTTSYYLQRIRLAEVCRDVADVTWELFTARDAEQIDYEHILALDARFAALLEDMPIVLRMDQEEQPSKSTVGTSRDQLVKQRYFTYLTIQARRSKLHLPFLVRAERDERYAFSRETCLTSARNVLALRHVLPNNNFHIGGPVRLLGVLHHFFCALVVLVMDVCVNKAAGHEDERKAEVQDAFKIFEHARECPTSTAASTLLESLMAMLRKHKVRLRQWPQAMSEVTPGTNPNGRDVADLDHFSYSETDNLNDLTFDEIWQSYVEFGATADAQNWEALFSDLNTDSGAV</sequence>
<accession>A0AAV9J975</accession>
<dbReference type="PANTHER" id="PTHR31001">
    <property type="entry name" value="UNCHARACTERIZED TRANSCRIPTIONAL REGULATORY PROTEIN"/>
    <property type="match status" value="1"/>
</dbReference>
<gene>
    <name evidence="4" type="ORF">LTR36_008033</name>
</gene>
<dbReference type="CDD" id="cd12148">
    <property type="entry name" value="fungal_TF_MHR"/>
    <property type="match status" value="1"/>
</dbReference>
<evidence type="ECO:0000256" key="1">
    <source>
        <dbReference type="ARBA" id="ARBA00004123"/>
    </source>
</evidence>